<feature type="compositionally biased region" description="Basic and acidic residues" evidence="1">
    <location>
        <begin position="64"/>
        <end position="73"/>
    </location>
</feature>
<dbReference type="EMBL" id="UGTM01000001">
    <property type="protein sequence ID" value="SUB86436.1"/>
    <property type="molecule type" value="Genomic_DNA"/>
</dbReference>
<dbReference type="GeneID" id="66712128"/>
<accession>A0A379E172</accession>
<dbReference type="Proteomes" id="UP000255469">
    <property type="component" value="Unassembled WGS sequence"/>
</dbReference>
<organism evidence="2 3">
    <name type="scientific">Prevotella denticola</name>
    <dbReference type="NCBI Taxonomy" id="28129"/>
    <lineage>
        <taxon>Bacteria</taxon>
        <taxon>Pseudomonadati</taxon>
        <taxon>Bacteroidota</taxon>
        <taxon>Bacteroidia</taxon>
        <taxon>Bacteroidales</taxon>
        <taxon>Prevotellaceae</taxon>
        <taxon>Prevotella</taxon>
    </lineage>
</organism>
<dbReference type="RefSeq" id="WP_025067888.1">
    <property type="nucleotide sequence ID" value="NZ_CP072375.1"/>
</dbReference>
<evidence type="ECO:0000256" key="1">
    <source>
        <dbReference type="SAM" id="MobiDB-lite"/>
    </source>
</evidence>
<gene>
    <name evidence="2" type="ORF">NCTC13067_00071</name>
</gene>
<evidence type="ECO:0000313" key="2">
    <source>
        <dbReference type="EMBL" id="SUB86436.1"/>
    </source>
</evidence>
<dbReference type="AlphaFoldDB" id="A0A379E172"/>
<sequence length="73" mass="8224">MEETTKNRRVYVNPQCAIITVQENDSLMDIFSGQQHNPAHPAPGPTPLNSKQGLFFEEEEDAPESGHKSLWDD</sequence>
<proteinExistence type="predicted"/>
<protein>
    <submittedName>
        <fullName evidence="2">Uncharacterized protein</fullName>
    </submittedName>
</protein>
<reference evidence="2 3" key="1">
    <citation type="submission" date="2018-06" db="EMBL/GenBank/DDBJ databases">
        <authorList>
            <consortium name="Pathogen Informatics"/>
            <person name="Doyle S."/>
        </authorList>
    </citation>
    <scope>NUCLEOTIDE SEQUENCE [LARGE SCALE GENOMIC DNA]</scope>
    <source>
        <strain evidence="2 3">NCTC13067</strain>
    </source>
</reference>
<name>A0A379E172_9BACT</name>
<evidence type="ECO:0000313" key="3">
    <source>
        <dbReference type="Proteomes" id="UP000255469"/>
    </source>
</evidence>
<feature type="region of interest" description="Disordered" evidence="1">
    <location>
        <begin position="31"/>
        <end position="73"/>
    </location>
</feature>